<dbReference type="RefSeq" id="WP_126796158.1">
    <property type="nucleotide sequence ID" value="NZ_CP060721.1"/>
</dbReference>
<name>A0A430AQG2_9ENTE</name>
<dbReference type="GeneID" id="95582115"/>
<dbReference type="Proteomes" id="UP000288028">
    <property type="component" value="Unassembled WGS sequence"/>
</dbReference>
<dbReference type="EMBL" id="NGKB01000018">
    <property type="protein sequence ID" value="RSU10358.1"/>
    <property type="molecule type" value="Genomic_DNA"/>
</dbReference>
<accession>A0A430AQG2</accession>
<dbReference type="AlphaFoldDB" id="A0A430AQG2"/>
<keyword evidence="3" id="KW-1185">Reference proteome</keyword>
<feature type="transmembrane region" description="Helical" evidence="1">
    <location>
        <begin position="20"/>
        <end position="40"/>
    </location>
</feature>
<evidence type="ECO:0000256" key="1">
    <source>
        <dbReference type="SAM" id="Phobius"/>
    </source>
</evidence>
<protein>
    <submittedName>
        <fullName evidence="2">Uncharacterized protein</fullName>
    </submittedName>
</protein>
<evidence type="ECO:0000313" key="3">
    <source>
        <dbReference type="Proteomes" id="UP000288028"/>
    </source>
</evidence>
<keyword evidence="1" id="KW-0472">Membrane</keyword>
<evidence type="ECO:0000313" key="2">
    <source>
        <dbReference type="EMBL" id="RSU10358.1"/>
    </source>
</evidence>
<keyword evidence="1" id="KW-1133">Transmembrane helix</keyword>
<sequence>MIKMMILSGISRFVSEVIGLVDLIAGSIVQFIFWLFKMWFSYLSTTISTGGALSVLAWGLMIGSILVFVGALMYLFKYLGIWLLIVVPILTFFLKIFIMIFIFGLMFVMISNVVRSIRNKFNRKEDNHYA</sequence>
<reference evidence="2 3" key="1">
    <citation type="submission" date="2017-05" db="EMBL/GenBank/DDBJ databases">
        <title>Vagococcus spp. assemblies.</title>
        <authorList>
            <person name="Gulvik C.A."/>
        </authorList>
    </citation>
    <scope>NUCLEOTIDE SEQUENCE [LARGE SCALE GENOMIC DNA]</scope>
    <source>
        <strain evidence="2 3">SS1714</strain>
    </source>
</reference>
<comment type="caution">
    <text evidence="2">The sequence shown here is derived from an EMBL/GenBank/DDBJ whole genome shotgun (WGS) entry which is preliminary data.</text>
</comment>
<keyword evidence="1" id="KW-0812">Transmembrane</keyword>
<gene>
    <name evidence="2" type="ORF">CBF28_13655</name>
</gene>
<organism evidence="2 3">
    <name type="scientific">Vagococcus carniphilus</name>
    <dbReference type="NCBI Taxonomy" id="218144"/>
    <lineage>
        <taxon>Bacteria</taxon>
        <taxon>Bacillati</taxon>
        <taxon>Bacillota</taxon>
        <taxon>Bacilli</taxon>
        <taxon>Lactobacillales</taxon>
        <taxon>Enterococcaceae</taxon>
        <taxon>Vagococcus</taxon>
    </lineage>
</organism>
<proteinExistence type="predicted"/>
<feature type="transmembrane region" description="Helical" evidence="1">
    <location>
        <begin position="81"/>
        <end position="114"/>
    </location>
</feature>